<dbReference type="InterPro" id="IPR000209">
    <property type="entry name" value="Peptidase_S8/S53_dom"/>
</dbReference>
<evidence type="ECO:0000259" key="5">
    <source>
        <dbReference type="Pfam" id="PF00082"/>
    </source>
</evidence>
<dbReference type="InterPro" id="IPR036852">
    <property type="entry name" value="Peptidase_S8/S53_dom_sf"/>
</dbReference>
<dbReference type="PROSITE" id="PS00136">
    <property type="entry name" value="SUBTILASE_ASP"/>
    <property type="match status" value="1"/>
</dbReference>
<organism evidence="6 7">
    <name type="scientific">Sphaeroforma arctica JP610</name>
    <dbReference type="NCBI Taxonomy" id="667725"/>
    <lineage>
        <taxon>Eukaryota</taxon>
        <taxon>Ichthyosporea</taxon>
        <taxon>Ichthyophonida</taxon>
        <taxon>Sphaeroforma</taxon>
    </lineage>
</organism>
<dbReference type="GO" id="GO:0016485">
    <property type="term" value="P:protein processing"/>
    <property type="evidence" value="ECO:0007669"/>
    <property type="project" value="TreeGrafter"/>
</dbReference>
<dbReference type="PANTHER" id="PTHR42884:SF14">
    <property type="entry name" value="NEUROENDOCRINE CONVERTASE 1"/>
    <property type="match status" value="1"/>
</dbReference>
<dbReference type="PROSITE" id="PS00137">
    <property type="entry name" value="SUBTILASE_HIS"/>
    <property type="match status" value="1"/>
</dbReference>
<dbReference type="PRINTS" id="PR00723">
    <property type="entry name" value="SUBTILISIN"/>
</dbReference>
<evidence type="ECO:0000313" key="7">
    <source>
        <dbReference type="Proteomes" id="UP000054560"/>
    </source>
</evidence>
<protein>
    <recommendedName>
        <fullName evidence="5">Peptidase S8/S53 domain-containing protein</fullName>
    </recommendedName>
</protein>
<comment type="similarity">
    <text evidence="4">Belongs to the peptidase S8 family.</text>
</comment>
<evidence type="ECO:0000256" key="4">
    <source>
        <dbReference type="PROSITE-ProRule" id="PRU01240"/>
    </source>
</evidence>
<gene>
    <name evidence="6" type="ORF">SARC_03169</name>
</gene>
<sequence length="99" mass="10942">MDDMNDPLYEKQWHLHGRGQGLNVIEAWDMGFYGEDVLVSVIDDGIEYTHADLDGRYEPRASYDINDGDYDPSPVHGATFQSSHGTRCAGSIVGNAHNG</sequence>
<dbReference type="InterPro" id="IPR022398">
    <property type="entry name" value="Peptidase_S8_His-AS"/>
</dbReference>
<keyword evidence="1" id="KW-0645">Protease</keyword>
<dbReference type="InterPro" id="IPR015500">
    <property type="entry name" value="Peptidase_S8_subtilisin-rel"/>
</dbReference>
<proteinExistence type="inferred from homology"/>
<name>A0A0L0G6T8_9EUKA</name>
<dbReference type="Proteomes" id="UP000054560">
    <property type="component" value="Unassembled WGS sequence"/>
</dbReference>
<dbReference type="PANTHER" id="PTHR42884">
    <property type="entry name" value="PROPROTEIN CONVERTASE SUBTILISIN/KEXIN-RELATED"/>
    <property type="match status" value="1"/>
</dbReference>
<keyword evidence="2" id="KW-0378">Hydrolase</keyword>
<dbReference type="InterPro" id="IPR023827">
    <property type="entry name" value="Peptidase_S8_Asp-AS"/>
</dbReference>
<dbReference type="OrthoDB" id="6255718at2759"/>
<dbReference type="eggNOG" id="KOG3525">
    <property type="taxonomic scope" value="Eukaryota"/>
</dbReference>
<dbReference type="GeneID" id="25903673"/>
<evidence type="ECO:0000313" key="6">
    <source>
        <dbReference type="EMBL" id="KNC84639.1"/>
    </source>
</evidence>
<evidence type="ECO:0000256" key="2">
    <source>
        <dbReference type="ARBA" id="ARBA00022801"/>
    </source>
</evidence>
<dbReference type="EMBL" id="KQ241751">
    <property type="protein sequence ID" value="KNC84639.1"/>
    <property type="molecule type" value="Genomic_DNA"/>
</dbReference>
<accession>A0A0L0G6T8</accession>
<evidence type="ECO:0000256" key="3">
    <source>
        <dbReference type="ARBA" id="ARBA00022825"/>
    </source>
</evidence>
<dbReference type="PROSITE" id="PS51892">
    <property type="entry name" value="SUBTILASE"/>
    <property type="match status" value="1"/>
</dbReference>
<reference evidence="6 7" key="1">
    <citation type="submission" date="2011-02" db="EMBL/GenBank/DDBJ databases">
        <title>The Genome Sequence of Sphaeroforma arctica JP610.</title>
        <authorList>
            <consortium name="The Broad Institute Genome Sequencing Platform"/>
            <person name="Russ C."/>
            <person name="Cuomo C."/>
            <person name="Young S.K."/>
            <person name="Zeng Q."/>
            <person name="Gargeya S."/>
            <person name="Alvarado L."/>
            <person name="Berlin A."/>
            <person name="Chapman S.B."/>
            <person name="Chen Z."/>
            <person name="Freedman E."/>
            <person name="Gellesch M."/>
            <person name="Goldberg J."/>
            <person name="Griggs A."/>
            <person name="Gujja S."/>
            <person name="Heilman E."/>
            <person name="Heiman D."/>
            <person name="Howarth C."/>
            <person name="Mehta T."/>
            <person name="Neiman D."/>
            <person name="Pearson M."/>
            <person name="Roberts A."/>
            <person name="Saif S."/>
            <person name="Shea T."/>
            <person name="Shenoy N."/>
            <person name="Sisk P."/>
            <person name="Stolte C."/>
            <person name="Sykes S."/>
            <person name="White J."/>
            <person name="Yandava C."/>
            <person name="Burger G."/>
            <person name="Gray M.W."/>
            <person name="Holland P.W.H."/>
            <person name="King N."/>
            <person name="Lang F.B.F."/>
            <person name="Roger A.J."/>
            <person name="Ruiz-Trillo I."/>
            <person name="Haas B."/>
            <person name="Nusbaum C."/>
            <person name="Birren B."/>
        </authorList>
    </citation>
    <scope>NUCLEOTIDE SEQUENCE [LARGE SCALE GENOMIC DNA]</scope>
    <source>
        <strain evidence="6 7">JP610</strain>
    </source>
</reference>
<dbReference type="Gene3D" id="3.40.50.200">
    <property type="entry name" value="Peptidase S8/S53 domain"/>
    <property type="match status" value="1"/>
</dbReference>
<comment type="caution">
    <text evidence="4">Lacks conserved residue(s) required for the propagation of feature annotation.</text>
</comment>
<dbReference type="STRING" id="667725.A0A0L0G6T8"/>
<dbReference type="GO" id="GO:0004252">
    <property type="term" value="F:serine-type endopeptidase activity"/>
    <property type="evidence" value="ECO:0007669"/>
    <property type="project" value="InterPro"/>
</dbReference>
<dbReference type="GO" id="GO:0005802">
    <property type="term" value="C:trans-Golgi network"/>
    <property type="evidence" value="ECO:0007669"/>
    <property type="project" value="TreeGrafter"/>
</dbReference>
<dbReference type="GO" id="GO:0000139">
    <property type="term" value="C:Golgi membrane"/>
    <property type="evidence" value="ECO:0007669"/>
    <property type="project" value="TreeGrafter"/>
</dbReference>
<keyword evidence="3" id="KW-0720">Serine protease</keyword>
<dbReference type="RefSeq" id="XP_014158541.1">
    <property type="nucleotide sequence ID" value="XM_014303066.1"/>
</dbReference>
<feature type="domain" description="Peptidase S8/S53" evidence="5">
    <location>
        <begin position="34"/>
        <end position="98"/>
    </location>
</feature>
<feature type="non-terminal residue" evidence="6">
    <location>
        <position position="99"/>
    </location>
</feature>
<dbReference type="SUPFAM" id="SSF52743">
    <property type="entry name" value="Subtilisin-like"/>
    <property type="match status" value="1"/>
</dbReference>
<dbReference type="AlphaFoldDB" id="A0A0L0G6T8"/>
<keyword evidence="7" id="KW-1185">Reference proteome</keyword>
<dbReference type="Pfam" id="PF00082">
    <property type="entry name" value="Peptidase_S8"/>
    <property type="match status" value="1"/>
</dbReference>
<evidence type="ECO:0000256" key="1">
    <source>
        <dbReference type="ARBA" id="ARBA00022670"/>
    </source>
</evidence>